<sequence length="283" mass="33336">MTSNILSIDVGMKNLAICLFSIPDNSMSDNIEYKIELWDVLNLCEEQNFICGEKNKKLLPCNKNATFFKNDKFYCKIHAKNKIYKIPSQELNPLKFKKLKVKNIKELANKYHIEFDTKIKKDDLLLKITKYVDEHYLDYISKKKTKDMNLVQYGRNLKKKFNEIFKDIQIDGVIVENQIGPLAMRMKTLQGMIMQHFIEKNVPLVEEVSASNKLKEFIGKEKTTYSERKKLSIDFTREIISNDTLLSSWLEIFNKHKKKDDLADSFLQGRWYLKKTKGKKIIK</sequence>
<dbReference type="GO" id="GO:0000287">
    <property type="term" value="F:magnesium ion binding"/>
    <property type="evidence" value="ECO:0007669"/>
    <property type="project" value="InterPro"/>
</dbReference>
<dbReference type="InterPro" id="IPR036397">
    <property type="entry name" value="RNaseH_sf"/>
</dbReference>
<dbReference type="EMBL" id="MN740356">
    <property type="protein sequence ID" value="QHU02369.1"/>
    <property type="molecule type" value="Genomic_DNA"/>
</dbReference>
<dbReference type="InterPro" id="IPR012337">
    <property type="entry name" value="RNaseH-like_sf"/>
</dbReference>
<evidence type="ECO:0000256" key="1">
    <source>
        <dbReference type="ARBA" id="ARBA00022801"/>
    </source>
</evidence>
<dbReference type="AlphaFoldDB" id="A0A6C0J9R1"/>
<evidence type="ECO:0000259" key="2">
    <source>
        <dbReference type="Pfam" id="PF09159"/>
    </source>
</evidence>
<evidence type="ECO:0000313" key="3">
    <source>
        <dbReference type="EMBL" id="QHU02369.1"/>
    </source>
</evidence>
<accession>A0A6C0J9R1</accession>
<dbReference type="InterPro" id="IPR015242">
    <property type="entry name" value="Ydc2_cat"/>
</dbReference>
<protein>
    <recommendedName>
        <fullName evidence="2">Mitochondrial resolvase Ydc2 catalytic domain-containing protein</fullName>
    </recommendedName>
</protein>
<name>A0A6C0J9R1_9ZZZZ</name>
<dbReference type="Gene3D" id="3.30.420.10">
    <property type="entry name" value="Ribonuclease H-like superfamily/Ribonuclease H"/>
    <property type="match status" value="1"/>
</dbReference>
<dbReference type="GO" id="GO:0006310">
    <property type="term" value="P:DNA recombination"/>
    <property type="evidence" value="ECO:0007669"/>
    <property type="project" value="InterPro"/>
</dbReference>
<dbReference type="GO" id="GO:0006281">
    <property type="term" value="P:DNA repair"/>
    <property type="evidence" value="ECO:0007669"/>
    <property type="project" value="InterPro"/>
</dbReference>
<dbReference type="GO" id="GO:0016788">
    <property type="term" value="F:hydrolase activity, acting on ester bonds"/>
    <property type="evidence" value="ECO:0007669"/>
    <property type="project" value="InterPro"/>
</dbReference>
<dbReference type="Pfam" id="PF04848">
    <property type="entry name" value="Pox_A22"/>
    <property type="match status" value="1"/>
</dbReference>
<organism evidence="3">
    <name type="scientific">viral metagenome</name>
    <dbReference type="NCBI Taxonomy" id="1070528"/>
    <lineage>
        <taxon>unclassified sequences</taxon>
        <taxon>metagenomes</taxon>
        <taxon>organismal metagenomes</taxon>
    </lineage>
</organism>
<dbReference type="InterPro" id="IPR006932">
    <property type="entry name" value="HJ-resolvase_A22"/>
</dbReference>
<feature type="domain" description="Mitochondrial resolvase Ydc2 catalytic" evidence="2">
    <location>
        <begin position="5"/>
        <end position="56"/>
    </location>
</feature>
<dbReference type="GO" id="GO:0000400">
    <property type="term" value="F:four-way junction DNA binding"/>
    <property type="evidence" value="ECO:0007669"/>
    <property type="project" value="InterPro"/>
</dbReference>
<dbReference type="Pfam" id="PF09159">
    <property type="entry name" value="Ydc2-catalyt"/>
    <property type="match status" value="1"/>
</dbReference>
<keyword evidence="1" id="KW-0378">Hydrolase</keyword>
<dbReference type="SUPFAM" id="SSF53098">
    <property type="entry name" value="Ribonuclease H-like"/>
    <property type="match status" value="1"/>
</dbReference>
<reference evidence="3" key="1">
    <citation type="journal article" date="2020" name="Nature">
        <title>Giant virus diversity and host interactions through global metagenomics.</title>
        <authorList>
            <person name="Schulz F."/>
            <person name="Roux S."/>
            <person name="Paez-Espino D."/>
            <person name="Jungbluth S."/>
            <person name="Walsh D.A."/>
            <person name="Denef V.J."/>
            <person name="McMahon K.D."/>
            <person name="Konstantinidis K.T."/>
            <person name="Eloe-Fadrosh E.A."/>
            <person name="Kyrpides N.C."/>
            <person name="Woyke T."/>
        </authorList>
    </citation>
    <scope>NUCLEOTIDE SEQUENCE</scope>
    <source>
        <strain evidence="3">GVMAG-M-3300025880-75</strain>
    </source>
</reference>
<proteinExistence type="predicted"/>